<protein>
    <recommendedName>
        <fullName evidence="2">Methyltransferase type 12 domain-containing protein</fullName>
    </recommendedName>
</protein>
<dbReference type="SUPFAM" id="SSF53335">
    <property type="entry name" value="S-adenosyl-L-methionine-dependent methyltransferases"/>
    <property type="match status" value="1"/>
</dbReference>
<dbReference type="InterPro" id="IPR016584">
    <property type="entry name" value="MeTrfase_VrtF"/>
</dbReference>
<evidence type="ECO:0000313" key="3">
    <source>
        <dbReference type="EMBL" id="KAJ3474074.1"/>
    </source>
</evidence>
<dbReference type="EMBL" id="JANAWD010001159">
    <property type="protein sequence ID" value="KAJ3474074.1"/>
    <property type="molecule type" value="Genomic_DNA"/>
</dbReference>
<dbReference type="CDD" id="cd02440">
    <property type="entry name" value="AdoMet_MTases"/>
    <property type="match status" value="1"/>
</dbReference>
<keyword evidence="4" id="KW-1185">Reference proteome</keyword>
<accession>A0AAD5UPN6</accession>
<dbReference type="GO" id="GO:0008168">
    <property type="term" value="F:methyltransferase activity"/>
    <property type="evidence" value="ECO:0007669"/>
    <property type="project" value="InterPro"/>
</dbReference>
<evidence type="ECO:0000259" key="2">
    <source>
        <dbReference type="Pfam" id="PF08242"/>
    </source>
</evidence>
<evidence type="ECO:0000313" key="4">
    <source>
        <dbReference type="Proteomes" id="UP001212997"/>
    </source>
</evidence>
<dbReference type="Gene3D" id="3.40.50.150">
    <property type="entry name" value="Vaccinia Virus protein VP39"/>
    <property type="match status" value="1"/>
</dbReference>
<name>A0AAD5UPN6_9APHY</name>
<gene>
    <name evidence="3" type="ORF">NLI96_g12665</name>
</gene>
<dbReference type="AlphaFoldDB" id="A0AAD5UPN6"/>
<dbReference type="InterPro" id="IPR013217">
    <property type="entry name" value="Methyltransf_12"/>
</dbReference>
<dbReference type="InterPro" id="IPR029063">
    <property type="entry name" value="SAM-dependent_MTases_sf"/>
</dbReference>
<organism evidence="3 4">
    <name type="scientific">Meripilus lineatus</name>
    <dbReference type="NCBI Taxonomy" id="2056292"/>
    <lineage>
        <taxon>Eukaryota</taxon>
        <taxon>Fungi</taxon>
        <taxon>Dikarya</taxon>
        <taxon>Basidiomycota</taxon>
        <taxon>Agaricomycotina</taxon>
        <taxon>Agaricomycetes</taxon>
        <taxon>Polyporales</taxon>
        <taxon>Meripilaceae</taxon>
        <taxon>Meripilus</taxon>
    </lineage>
</organism>
<comment type="caution">
    <text evidence="3">The sequence shown here is derived from an EMBL/GenBank/DDBJ whole genome shotgun (WGS) entry which is preliminary data.</text>
</comment>
<dbReference type="Proteomes" id="UP001212997">
    <property type="component" value="Unassembled WGS sequence"/>
</dbReference>
<sequence length="230" mass="25581">MHSSATIYSGIVLKLYDLWVLRLSNNYAWQCSTSKVLLPFFTEYIQKSRAHLDVGVGTGFYPSNAVAQLPESGENTKIHLLDMNPTTLDFSATRARKAGFKGVIETLEHDVFQPIPDDLHGQFDTISTFYLFHCLPGAFPNKIADVAKNLLPALTPDGVFYGATILGDSANHNFFGRSLMRFYNSKGVFGNTEDTVEGLKEGLKTHFEDVEVRVVGKVALYVARRPKQAQ</sequence>
<dbReference type="PIRSF" id="PIRSF011491">
    <property type="entry name" value="Mtase_YbcY_prd"/>
    <property type="match status" value="1"/>
</dbReference>
<reference evidence="3" key="1">
    <citation type="submission" date="2022-07" db="EMBL/GenBank/DDBJ databases">
        <title>Genome Sequence of Physisporinus lineatus.</title>
        <authorList>
            <person name="Buettner E."/>
        </authorList>
    </citation>
    <scope>NUCLEOTIDE SEQUENCE</scope>
    <source>
        <strain evidence="3">VT162</strain>
    </source>
</reference>
<feature type="domain" description="Methyltransferase type 12" evidence="2">
    <location>
        <begin position="52"/>
        <end position="160"/>
    </location>
</feature>
<proteinExistence type="inferred from homology"/>
<evidence type="ECO:0000256" key="1">
    <source>
        <dbReference type="ARBA" id="ARBA00008361"/>
    </source>
</evidence>
<dbReference type="Pfam" id="PF08242">
    <property type="entry name" value="Methyltransf_12"/>
    <property type="match status" value="1"/>
</dbReference>
<comment type="similarity">
    <text evidence="1">Belongs to the methyltransferase superfamily.</text>
</comment>